<proteinExistence type="predicted"/>
<organism evidence="2 3">
    <name type="scientific">Blastomyces percursus</name>
    <dbReference type="NCBI Taxonomy" id="1658174"/>
    <lineage>
        <taxon>Eukaryota</taxon>
        <taxon>Fungi</taxon>
        <taxon>Dikarya</taxon>
        <taxon>Ascomycota</taxon>
        <taxon>Pezizomycotina</taxon>
        <taxon>Eurotiomycetes</taxon>
        <taxon>Eurotiomycetidae</taxon>
        <taxon>Onygenales</taxon>
        <taxon>Ajellomycetaceae</taxon>
        <taxon>Blastomyces</taxon>
    </lineage>
</organism>
<name>A0A1J9QZ00_9EURO</name>
<evidence type="ECO:0000313" key="3">
    <source>
        <dbReference type="Proteomes" id="UP000242791"/>
    </source>
</evidence>
<sequence length="73" mass="8343">MTQVMQGQDPRAFIHDMFRNSQAAQIDSMYNQLTQAWTALQPELRRDIPEPSVHATKAEFLNKSKPRRASGVT</sequence>
<protein>
    <submittedName>
        <fullName evidence="2">Uncharacterized protein</fullName>
    </submittedName>
</protein>
<accession>A0A1J9QZ00</accession>
<dbReference type="Proteomes" id="UP000242791">
    <property type="component" value="Unassembled WGS sequence"/>
</dbReference>
<dbReference type="AlphaFoldDB" id="A0A1J9QZ00"/>
<dbReference type="VEuPathDB" id="FungiDB:ACJ73_08133"/>
<reference evidence="2 3" key="1">
    <citation type="submission" date="2015-08" db="EMBL/GenBank/DDBJ databases">
        <title>Emmonsia species relationships and genome sequence.</title>
        <authorList>
            <person name="Cuomo C.A."/>
            <person name="Schwartz I.S."/>
            <person name="Kenyon C."/>
            <person name="De Hoog G.S."/>
            <person name="Govender N.P."/>
            <person name="Botha A."/>
            <person name="Moreno L."/>
            <person name="De Vries M."/>
            <person name="Munoz J.F."/>
            <person name="Stielow J.B."/>
        </authorList>
    </citation>
    <scope>NUCLEOTIDE SEQUENCE [LARGE SCALE GENOMIC DNA]</scope>
    <source>
        <strain evidence="2 3">EI222</strain>
    </source>
</reference>
<gene>
    <name evidence="2" type="ORF">ACJ73_08133</name>
</gene>
<feature type="region of interest" description="Disordered" evidence="1">
    <location>
        <begin position="49"/>
        <end position="73"/>
    </location>
</feature>
<keyword evidence="3" id="KW-1185">Reference proteome</keyword>
<comment type="caution">
    <text evidence="2">The sequence shown here is derived from an EMBL/GenBank/DDBJ whole genome shotgun (WGS) entry which is preliminary data.</text>
</comment>
<feature type="compositionally biased region" description="Basic residues" evidence="1">
    <location>
        <begin position="64"/>
        <end position="73"/>
    </location>
</feature>
<dbReference type="EMBL" id="LGTZ01001825">
    <property type="protein sequence ID" value="OJD20533.1"/>
    <property type="molecule type" value="Genomic_DNA"/>
</dbReference>
<evidence type="ECO:0000313" key="2">
    <source>
        <dbReference type="EMBL" id="OJD20533.1"/>
    </source>
</evidence>
<evidence type="ECO:0000256" key="1">
    <source>
        <dbReference type="SAM" id="MobiDB-lite"/>
    </source>
</evidence>